<dbReference type="EMBL" id="ML119656">
    <property type="protein sequence ID" value="RPA84880.1"/>
    <property type="molecule type" value="Genomic_DNA"/>
</dbReference>
<gene>
    <name evidence="2" type="ORF">BJ508DRAFT_323072</name>
</gene>
<name>A0A3N4IL68_ASCIM</name>
<evidence type="ECO:0000313" key="2">
    <source>
        <dbReference type="EMBL" id="RPA84880.1"/>
    </source>
</evidence>
<keyword evidence="3" id="KW-1185">Reference proteome</keyword>
<accession>A0A3N4IL68</accession>
<feature type="compositionally biased region" description="Basic and acidic residues" evidence="1">
    <location>
        <begin position="306"/>
        <end position="316"/>
    </location>
</feature>
<feature type="region of interest" description="Disordered" evidence="1">
    <location>
        <begin position="138"/>
        <end position="162"/>
    </location>
</feature>
<organism evidence="2 3">
    <name type="scientific">Ascobolus immersus RN42</name>
    <dbReference type="NCBI Taxonomy" id="1160509"/>
    <lineage>
        <taxon>Eukaryota</taxon>
        <taxon>Fungi</taxon>
        <taxon>Dikarya</taxon>
        <taxon>Ascomycota</taxon>
        <taxon>Pezizomycotina</taxon>
        <taxon>Pezizomycetes</taxon>
        <taxon>Pezizales</taxon>
        <taxon>Ascobolaceae</taxon>
        <taxon>Ascobolus</taxon>
    </lineage>
</organism>
<proteinExistence type="predicted"/>
<evidence type="ECO:0000313" key="3">
    <source>
        <dbReference type="Proteomes" id="UP000275078"/>
    </source>
</evidence>
<dbReference type="Proteomes" id="UP000275078">
    <property type="component" value="Unassembled WGS sequence"/>
</dbReference>
<protein>
    <submittedName>
        <fullName evidence="2">Uncharacterized protein</fullName>
    </submittedName>
</protein>
<sequence>MPSHSYEQAYQTLTANLMEAGQPLSLPRDFENTGYWRYIVDLELHPEKKYHICACYYHVDIRDGSTKHVKLDEVHASLLVKFMEFYGTYGGGDIEFTRAMTRRFLREVSTCTGRGRRFCERFVLRVASKMYRLGKKAREAGELEADPSSNDPSRPNIERKSATPTTTLGKLVAVFRNLELNEVPTAILVLRSLFPDDFDPYVLATTREALRAEAEKTNRSYLIENQTNGLLPNMEGYCPPITEEEIQDAIRRYHVPFEQLDLQVSGVSTEPIEYVRFDVPDEPKEGWKSLEEMWNESANPTHRRGTTRERSPSVSR</sequence>
<reference evidence="2 3" key="1">
    <citation type="journal article" date="2018" name="Nat. Ecol. Evol.">
        <title>Pezizomycetes genomes reveal the molecular basis of ectomycorrhizal truffle lifestyle.</title>
        <authorList>
            <person name="Murat C."/>
            <person name="Payen T."/>
            <person name="Noel B."/>
            <person name="Kuo A."/>
            <person name="Morin E."/>
            <person name="Chen J."/>
            <person name="Kohler A."/>
            <person name="Krizsan K."/>
            <person name="Balestrini R."/>
            <person name="Da Silva C."/>
            <person name="Montanini B."/>
            <person name="Hainaut M."/>
            <person name="Levati E."/>
            <person name="Barry K.W."/>
            <person name="Belfiori B."/>
            <person name="Cichocki N."/>
            <person name="Clum A."/>
            <person name="Dockter R.B."/>
            <person name="Fauchery L."/>
            <person name="Guy J."/>
            <person name="Iotti M."/>
            <person name="Le Tacon F."/>
            <person name="Lindquist E.A."/>
            <person name="Lipzen A."/>
            <person name="Malagnac F."/>
            <person name="Mello A."/>
            <person name="Molinier V."/>
            <person name="Miyauchi S."/>
            <person name="Poulain J."/>
            <person name="Riccioni C."/>
            <person name="Rubini A."/>
            <person name="Sitrit Y."/>
            <person name="Splivallo R."/>
            <person name="Traeger S."/>
            <person name="Wang M."/>
            <person name="Zifcakova L."/>
            <person name="Wipf D."/>
            <person name="Zambonelli A."/>
            <person name="Paolocci F."/>
            <person name="Nowrousian M."/>
            <person name="Ottonello S."/>
            <person name="Baldrian P."/>
            <person name="Spatafora J.W."/>
            <person name="Henrissat B."/>
            <person name="Nagy L.G."/>
            <person name="Aury J.M."/>
            <person name="Wincker P."/>
            <person name="Grigoriev I.V."/>
            <person name="Bonfante P."/>
            <person name="Martin F.M."/>
        </authorList>
    </citation>
    <scope>NUCLEOTIDE SEQUENCE [LARGE SCALE GENOMIC DNA]</scope>
    <source>
        <strain evidence="2 3">RN42</strain>
    </source>
</reference>
<evidence type="ECO:0000256" key="1">
    <source>
        <dbReference type="SAM" id="MobiDB-lite"/>
    </source>
</evidence>
<dbReference type="AlphaFoldDB" id="A0A3N4IL68"/>
<feature type="region of interest" description="Disordered" evidence="1">
    <location>
        <begin position="288"/>
        <end position="316"/>
    </location>
</feature>